<name>A0ABW3NUV3_9SPHN</name>
<dbReference type="InterPro" id="IPR048020">
    <property type="entry name" value="Transpos_IS3"/>
</dbReference>
<proteinExistence type="predicted"/>
<dbReference type="Gene3D" id="1.10.10.10">
    <property type="entry name" value="Winged helix-like DNA-binding domain superfamily/Winged helix DNA-binding domain"/>
    <property type="match status" value="1"/>
</dbReference>
<dbReference type="Proteomes" id="UP001597203">
    <property type="component" value="Unassembled WGS sequence"/>
</dbReference>
<dbReference type="NCBIfam" id="NF033516">
    <property type="entry name" value="transpos_IS3"/>
    <property type="match status" value="1"/>
</dbReference>
<protein>
    <submittedName>
        <fullName evidence="2">IS3 family transposase</fullName>
    </submittedName>
</protein>
<gene>
    <name evidence="2" type="ORF">ACFQ24_04575</name>
</gene>
<dbReference type="InterPro" id="IPR009057">
    <property type="entry name" value="Homeodomain-like_sf"/>
</dbReference>
<dbReference type="Pfam" id="PF00665">
    <property type="entry name" value="rve"/>
    <property type="match status" value="1"/>
</dbReference>
<dbReference type="InterPro" id="IPR001584">
    <property type="entry name" value="Integrase_cat-core"/>
</dbReference>
<dbReference type="InterPro" id="IPR036388">
    <property type="entry name" value="WH-like_DNA-bd_sf"/>
</dbReference>
<evidence type="ECO:0000313" key="3">
    <source>
        <dbReference type="Proteomes" id="UP001597203"/>
    </source>
</evidence>
<dbReference type="EMBL" id="JBHTLS010000074">
    <property type="protein sequence ID" value="MFD1104166.1"/>
    <property type="molecule type" value="Genomic_DNA"/>
</dbReference>
<keyword evidence="3" id="KW-1185">Reference proteome</keyword>
<dbReference type="Gene3D" id="3.30.420.10">
    <property type="entry name" value="Ribonuclease H-like superfamily/Ribonuclease H"/>
    <property type="match status" value="1"/>
</dbReference>
<dbReference type="Pfam" id="PF13276">
    <property type="entry name" value="HTH_21"/>
    <property type="match status" value="1"/>
</dbReference>
<reference evidence="3" key="1">
    <citation type="journal article" date="2019" name="Int. J. Syst. Evol. Microbiol.">
        <title>The Global Catalogue of Microorganisms (GCM) 10K type strain sequencing project: providing services to taxonomists for standard genome sequencing and annotation.</title>
        <authorList>
            <consortium name="The Broad Institute Genomics Platform"/>
            <consortium name="The Broad Institute Genome Sequencing Center for Infectious Disease"/>
            <person name="Wu L."/>
            <person name="Ma J."/>
        </authorList>
    </citation>
    <scope>NUCLEOTIDE SEQUENCE [LARGE SCALE GENOMIC DNA]</scope>
    <source>
        <strain evidence="3">CCUG 54329</strain>
    </source>
</reference>
<accession>A0ABW3NUV3</accession>
<dbReference type="PROSITE" id="PS50994">
    <property type="entry name" value="INTEGRASE"/>
    <property type="match status" value="1"/>
</dbReference>
<dbReference type="InterPro" id="IPR025948">
    <property type="entry name" value="HTH-like_dom"/>
</dbReference>
<dbReference type="RefSeq" id="WP_380909313.1">
    <property type="nucleotide sequence ID" value="NZ_JBHTLS010000074.1"/>
</dbReference>
<sequence>MTSKTTNKFSPEVRARAVRMVLDHEKDHPSRWAAVVSIAAKIGCAGQTLHEWVKKAEVDSGTRAGVPSDVADRMKALERENRELRQANEILRKASAYPCDGGARPPSEVMVSFIDAHRKVYGVEPICRVLPIAPSTYHAHTARRIEPTKRSARARRDDALGPEVRRVFEENFRVYGVRKVWRQLRREGLDVARCTVARLMRAMGLAGVIRGKPVRTTISDRAAPCPLDRVNRQFRAPAPNRLWVSDFTYVATWAGFVYVAFVIDTYARRIVGWRASRTTHASFVLDALEQALHDRRPVHRGGLVHHSDRGSQYVSIKYTERLAEAGIEPSVGSVGDSYDNALAETINGLYKAEVIHRRGPWRNFEAVEYATLEWVDWFNHRRLLEPIGNIPPAEAEEQYYAAADIIDMAA</sequence>
<dbReference type="SUPFAM" id="SSF53098">
    <property type="entry name" value="Ribonuclease H-like"/>
    <property type="match status" value="1"/>
</dbReference>
<dbReference type="SUPFAM" id="SSF46689">
    <property type="entry name" value="Homeodomain-like"/>
    <property type="match status" value="1"/>
</dbReference>
<dbReference type="InterPro" id="IPR036397">
    <property type="entry name" value="RNaseH_sf"/>
</dbReference>
<comment type="caution">
    <text evidence="2">The sequence shown here is derived from an EMBL/GenBank/DDBJ whole genome shotgun (WGS) entry which is preliminary data.</text>
</comment>
<dbReference type="PANTHER" id="PTHR46889">
    <property type="entry name" value="TRANSPOSASE INSF FOR INSERTION SEQUENCE IS3B-RELATED"/>
    <property type="match status" value="1"/>
</dbReference>
<dbReference type="PANTHER" id="PTHR46889:SF4">
    <property type="entry name" value="TRANSPOSASE INSO FOR INSERTION SEQUENCE ELEMENT IS911B-RELATED"/>
    <property type="match status" value="1"/>
</dbReference>
<evidence type="ECO:0000259" key="1">
    <source>
        <dbReference type="PROSITE" id="PS50994"/>
    </source>
</evidence>
<dbReference type="InterPro" id="IPR002514">
    <property type="entry name" value="Transposase_8"/>
</dbReference>
<dbReference type="InterPro" id="IPR050900">
    <property type="entry name" value="Transposase_IS3/IS150/IS904"/>
</dbReference>
<organism evidence="2 3">
    <name type="scientific">Sphingobium olei</name>
    <dbReference type="NCBI Taxonomy" id="420955"/>
    <lineage>
        <taxon>Bacteria</taxon>
        <taxon>Pseudomonadati</taxon>
        <taxon>Pseudomonadota</taxon>
        <taxon>Alphaproteobacteria</taxon>
        <taxon>Sphingomonadales</taxon>
        <taxon>Sphingomonadaceae</taxon>
        <taxon>Sphingobium</taxon>
    </lineage>
</organism>
<dbReference type="InterPro" id="IPR012337">
    <property type="entry name" value="RNaseH-like_sf"/>
</dbReference>
<dbReference type="Pfam" id="PF01527">
    <property type="entry name" value="HTH_Tnp_1"/>
    <property type="match status" value="1"/>
</dbReference>
<feature type="domain" description="Integrase catalytic" evidence="1">
    <location>
        <begin position="235"/>
        <end position="400"/>
    </location>
</feature>
<evidence type="ECO:0000313" key="2">
    <source>
        <dbReference type="EMBL" id="MFD1104166.1"/>
    </source>
</evidence>